<reference evidence="2" key="2">
    <citation type="submission" date="2007-04" db="EMBL/GenBank/DDBJ databases">
        <title>The genome of the human body louse.</title>
        <authorList>
            <consortium name="The Human Body Louse Genome Consortium"/>
            <person name="Kirkness E."/>
            <person name="Walenz B."/>
            <person name="Hass B."/>
            <person name="Bruggner R."/>
            <person name="Strausberg R."/>
        </authorList>
    </citation>
    <scope>NUCLEOTIDE SEQUENCE</scope>
    <source>
        <strain evidence="2">USDA</strain>
    </source>
</reference>
<evidence type="ECO:0000313" key="2">
    <source>
        <dbReference type="EMBL" id="EEB17652.1"/>
    </source>
</evidence>
<protein>
    <submittedName>
        <fullName evidence="2 3">Uncharacterized protein</fullName>
    </submittedName>
</protein>
<feature type="region of interest" description="Disordered" evidence="1">
    <location>
        <begin position="752"/>
        <end position="827"/>
    </location>
</feature>
<feature type="region of interest" description="Disordered" evidence="1">
    <location>
        <begin position="449"/>
        <end position="471"/>
    </location>
</feature>
<proteinExistence type="predicted"/>
<feature type="compositionally biased region" description="Basic residues" evidence="1">
    <location>
        <begin position="760"/>
        <end position="771"/>
    </location>
</feature>
<feature type="compositionally biased region" description="Basic and acidic residues" evidence="1">
    <location>
        <begin position="339"/>
        <end position="349"/>
    </location>
</feature>
<organism>
    <name type="scientific">Pediculus humanus subsp. corporis</name>
    <name type="common">Body louse</name>
    <dbReference type="NCBI Taxonomy" id="121224"/>
    <lineage>
        <taxon>Eukaryota</taxon>
        <taxon>Metazoa</taxon>
        <taxon>Ecdysozoa</taxon>
        <taxon>Arthropoda</taxon>
        <taxon>Hexapoda</taxon>
        <taxon>Insecta</taxon>
        <taxon>Pterygota</taxon>
        <taxon>Neoptera</taxon>
        <taxon>Paraneoptera</taxon>
        <taxon>Psocodea</taxon>
        <taxon>Troctomorpha</taxon>
        <taxon>Phthiraptera</taxon>
        <taxon>Anoplura</taxon>
        <taxon>Pediculidae</taxon>
        <taxon>Pediculus</taxon>
    </lineage>
</organism>
<dbReference type="VEuPathDB" id="VectorBase:PHUM476150"/>
<keyword evidence="4" id="KW-1185">Reference proteome</keyword>
<feature type="compositionally biased region" description="Polar residues" evidence="1">
    <location>
        <begin position="812"/>
        <end position="827"/>
    </location>
</feature>
<feature type="region of interest" description="Disordered" evidence="1">
    <location>
        <begin position="100"/>
        <end position="119"/>
    </location>
</feature>
<dbReference type="AlphaFoldDB" id="E0VW96"/>
<dbReference type="InParanoid" id="E0VW96"/>
<feature type="compositionally biased region" description="Low complexity" evidence="1">
    <location>
        <begin position="451"/>
        <end position="460"/>
    </location>
</feature>
<dbReference type="EnsemblMetazoa" id="PHUM476150-RA">
    <property type="protein sequence ID" value="PHUM476150-PA"/>
    <property type="gene ID" value="PHUM476150"/>
</dbReference>
<feature type="compositionally biased region" description="Basic and acidic residues" evidence="1">
    <location>
        <begin position="797"/>
        <end position="811"/>
    </location>
</feature>
<feature type="compositionally biased region" description="Polar residues" evidence="1">
    <location>
        <begin position="855"/>
        <end position="873"/>
    </location>
</feature>
<feature type="region of interest" description="Disordered" evidence="1">
    <location>
        <begin position="330"/>
        <end position="388"/>
    </location>
</feature>
<feature type="region of interest" description="Disordered" evidence="1">
    <location>
        <begin position="686"/>
        <end position="731"/>
    </location>
</feature>
<dbReference type="Proteomes" id="UP000009046">
    <property type="component" value="Unassembled WGS sequence"/>
</dbReference>
<feature type="compositionally biased region" description="Pro residues" evidence="1">
    <location>
        <begin position="540"/>
        <end position="549"/>
    </location>
</feature>
<feature type="compositionally biased region" description="Basic and acidic residues" evidence="1">
    <location>
        <begin position="268"/>
        <end position="294"/>
    </location>
</feature>
<evidence type="ECO:0000256" key="1">
    <source>
        <dbReference type="SAM" id="MobiDB-lite"/>
    </source>
</evidence>
<dbReference type="HOGENOM" id="CLU_310209_0_0_1"/>
<dbReference type="CTD" id="8239388"/>
<feature type="region of interest" description="Disordered" evidence="1">
    <location>
        <begin position="924"/>
        <end position="949"/>
    </location>
</feature>
<dbReference type="EMBL" id="DS235817">
    <property type="protein sequence ID" value="EEB17652.1"/>
    <property type="molecule type" value="Genomic_DNA"/>
</dbReference>
<feature type="region of interest" description="Disordered" evidence="1">
    <location>
        <begin position="534"/>
        <end position="557"/>
    </location>
</feature>
<feature type="compositionally biased region" description="Basic and acidic residues" evidence="1">
    <location>
        <begin position="931"/>
        <end position="942"/>
    </location>
</feature>
<dbReference type="eggNOG" id="ENOG502QUU2">
    <property type="taxonomic scope" value="Eukaryota"/>
</dbReference>
<accession>E0VW96</accession>
<dbReference type="STRING" id="121224.E0VW96"/>
<dbReference type="KEGG" id="phu:Phum_PHUM476150"/>
<feature type="compositionally biased region" description="Polar residues" evidence="1">
    <location>
        <begin position="689"/>
        <end position="705"/>
    </location>
</feature>
<dbReference type="EMBL" id="AAZO01005772">
    <property type="status" value="NOT_ANNOTATED_CDS"/>
    <property type="molecule type" value="Genomic_DNA"/>
</dbReference>
<feature type="compositionally biased region" description="Basic and acidic residues" evidence="1">
    <location>
        <begin position="772"/>
        <end position="781"/>
    </location>
</feature>
<feature type="compositionally biased region" description="Polar residues" evidence="1">
    <location>
        <begin position="100"/>
        <end position="109"/>
    </location>
</feature>
<feature type="region of interest" description="Disordered" evidence="1">
    <location>
        <begin position="842"/>
        <end position="874"/>
    </location>
</feature>
<feature type="region of interest" description="Disordered" evidence="1">
    <location>
        <begin position="637"/>
        <end position="658"/>
    </location>
</feature>
<name>E0VW96_PEDHC</name>
<evidence type="ECO:0000313" key="3">
    <source>
        <dbReference type="EnsemblMetazoa" id="PHUM476150-PA"/>
    </source>
</evidence>
<dbReference type="GeneID" id="8239388"/>
<dbReference type="RefSeq" id="XP_002430390.1">
    <property type="nucleotide sequence ID" value="XM_002430345.1"/>
</dbReference>
<dbReference type="OrthoDB" id="10063560at2759"/>
<evidence type="ECO:0000313" key="4">
    <source>
        <dbReference type="Proteomes" id="UP000009046"/>
    </source>
</evidence>
<sequence length="949" mass="107806">MNFLFFLGLNLIKFKFKNFFLCSSGIWPIAISFFGSQSRVFFPFFYFHVYGVQRLASRAIIHPLHPTLWSSMFFFFHDMKHPPPSYVNGEKQRNVIEKQNGSSIMPTSSPRKKSTGENHYENDECGFRYDYSNGDWFRGQNVPEAPARDPSSLISIKYGPGHEKYPSWPGTIRAGTGERPQRSHSWTEQTNYPKEKVTAYARPYSKRINPAFTQQLKTVLERCEKITPESYTKTMEQIDEREKRMYLPRLDREGNSIGDQNYMVPSPPERDKPSLTQADIDKYYQENHMTKVDNGDYSTPYEDIRKPPPLTQADLEEYARSYDDVLKPLHQHQGSYAQSEDRLRRDSDTGIRNQNWSEDDNRAGRDSVVTTSSGSASSSETLKWHGSMSDVSVASSTCRSRQLIAHSSRVPPPQRHHSESVLYLGNQSGMISPTSVPKMTVAERISELERQQQQQQQQSQKYAYYDPDKRHKVSDPTLKAIQKKALLSFYERHQNSNIGGGTGVVMNAKLQENWKNEQQKLNLLQCQTGGSQEILQKNIGPPPPPPPRPISNRRASCASDTSIGSWSKINHSYSCSLVGPAIIGPSISIDDWVPELPPKKPHLRTIPPPLPHRSPSPNQVPHVKSDVEALHYQKPMTNFDRMPTPDLPPPPPPPPMPEDDILLPFDEPLPPPPPEVEWHLATAVPRRSTPMSSGRTSPQSPTQFSPIKDCSDMDSSGIRIVSQNDNPMRPNLMSDAYEIQYDQNALNAIMESNRLAELQKKKHSSKDKHGNKKDSSDEKTPTLKANIENRPPLPLPHDVHVNNDRKQDASERNNPWQNKTIEKQNQLDVKVPFARSFSKPENSNIVRASVKGTRNDSNSRSSLRYPSKKSNVNGKVKERLSPDMSAIPVKTITKTNYEPKSCLPVKKVSEYECRIPNRDRDGLKVFDGTFDDTKKENMDKHGLQQTSKG</sequence>
<reference evidence="3" key="3">
    <citation type="submission" date="2021-02" db="UniProtKB">
        <authorList>
            <consortium name="EnsemblMetazoa"/>
        </authorList>
    </citation>
    <scope>IDENTIFICATION</scope>
    <source>
        <strain evidence="3">USDA</strain>
    </source>
</reference>
<feature type="compositionally biased region" description="Low complexity" evidence="1">
    <location>
        <begin position="367"/>
        <end position="379"/>
    </location>
</feature>
<feature type="compositionally biased region" description="Pro residues" evidence="1">
    <location>
        <begin position="645"/>
        <end position="656"/>
    </location>
</feature>
<gene>
    <name evidence="3" type="primary">8239388</name>
    <name evidence="2" type="ORF">Phum_PHUM476150</name>
</gene>
<reference evidence="2" key="1">
    <citation type="submission" date="2007-04" db="EMBL/GenBank/DDBJ databases">
        <title>Annotation of Pediculus humanus corporis strain USDA.</title>
        <authorList>
            <person name="Kirkness E."/>
            <person name="Hannick L."/>
            <person name="Hass B."/>
            <person name="Bruggner R."/>
            <person name="Lawson D."/>
            <person name="Bidwell S."/>
            <person name="Joardar V."/>
            <person name="Caler E."/>
            <person name="Walenz B."/>
            <person name="Inman J."/>
            <person name="Schobel S."/>
            <person name="Galinsky K."/>
            <person name="Amedeo P."/>
            <person name="Strausberg R."/>
        </authorList>
    </citation>
    <scope>NUCLEOTIDE SEQUENCE</scope>
    <source>
        <strain evidence="2">USDA</strain>
    </source>
</reference>
<feature type="region of interest" description="Disordered" evidence="1">
    <location>
        <begin position="252"/>
        <end position="308"/>
    </location>
</feature>